<protein>
    <submittedName>
        <fullName evidence="2">Uncharacterized protein</fullName>
    </submittedName>
</protein>
<evidence type="ECO:0000256" key="1">
    <source>
        <dbReference type="SAM" id="Phobius"/>
    </source>
</evidence>
<dbReference type="RefSeq" id="WP_132420911.1">
    <property type="nucleotide sequence ID" value="NZ_SMFZ01000001.1"/>
</dbReference>
<feature type="transmembrane region" description="Helical" evidence="1">
    <location>
        <begin position="12"/>
        <end position="33"/>
    </location>
</feature>
<keyword evidence="1" id="KW-0812">Transmembrane</keyword>
<gene>
    <name evidence="2" type="ORF">EV378_0242</name>
</gene>
<dbReference type="OrthoDB" id="5196101at2"/>
<reference evidence="2 3" key="1">
    <citation type="submission" date="2019-03" db="EMBL/GenBank/DDBJ databases">
        <title>Sequencing the genomes of 1000 actinobacteria strains.</title>
        <authorList>
            <person name="Klenk H.-P."/>
        </authorList>
    </citation>
    <scope>NUCLEOTIDE SEQUENCE [LARGE SCALE GENOMIC DNA]</scope>
    <source>
        <strain evidence="2 3">DSM 44969</strain>
    </source>
</reference>
<feature type="transmembrane region" description="Helical" evidence="1">
    <location>
        <begin position="53"/>
        <end position="70"/>
    </location>
</feature>
<accession>A0A4R1HUX5</accession>
<comment type="caution">
    <text evidence="2">The sequence shown here is derived from an EMBL/GenBank/DDBJ whole genome shotgun (WGS) entry which is preliminary data.</text>
</comment>
<dbReference type="EMBL" id="SMFZ01000001">
    <property type="protein sequence ID" value="TCK24470.1"/>
    <property type="molecule type" value="Genomic_DNA"/>
</dbReference>
<sequence>MTTTTTPTGLSAPVRALQATTTLVLLVLAWQFVTAGQMIPRGGPEELHAAGAIVLHVASGLAVVAAFLLNRTARGPWWPTVLTAVVFVLTFVQAYTGSHGVLAVHVPCAIVLTVGSVWVAAWSWLGSTASARRR</sequence>
<keyword evidence="1" id="KW-1133">Transmembrane helix</keyword>
<evidence type="ECO:0000313" key="3">
    <source>
        <dbReference type="Proteomes" id="UP000295560"/>
    </source>
</evidence>
<proteinExistence type="predicted"/>
<feature type="transmembrane region" description="Helical" evidence="1">
    <location>
        <begin position="77"/>
        <end position="96"/>
    </location>
</feature>
<name>A0A4R1HUX5_PSEEN</name>
<feature type="transmembrane region" description="Helical" evidence="1">
    <location>
        <begin position="102"/>
        <end position="125"/>
    </location>
</feature>
<dbReference type="AlphaFoldDB" id="A0A4R1HUX5"/>
<dbReference type="Proteomes" id="UP000295560">
    <property type="component" value="Unassembled WGS sequence"/>
</dbReference>
<keyword evidence="3" id="KW-1185">Reference proteome</keyword>
<evidence type="ECO:0000313" key="2">
    <source>
        <dbReference type="EMBL" id="TCK24470.1"/>
    </source>
</evidence>
<keyword evidence="1" id="KW-0472">Membrane</keyword>
<organism evidence="2 3">
    <name type="scientific">Pseudonocardia endophytica</name>
    <dbReference type="NCBI Taxonomy" id="401976"/>
    <lineage>
        <taxon>Bacteria</taxon>
        <taxon>Bacillati</taxon>
        <taxon>Actinomycetota</taxon>
        <taxon>Actinomycetes</taxon>
        <taxon>Pseudonocardiales</taxon>
        <taxon>Pseudonocardiaceae</taxon>
        <taxon>Pseudonocardia</taxon>
    </lineage>
</organism>